<evidence type="ECO:0000256" key="6">
    <source>
        <dbReference type="ARBA" id="ARBA00016919"/>
    </source>
</evidence>
<comment type="cofactor">
    <cofactor evidence="2 13">
        <name>Mg(2+)</name>
        <dbReference type="ChEBI" id="CHEBI:18420"/>
    </cofactor>
</comment>
<evidence type="ECO:0000256" key="4">
    <source>
        <dbReference type="ARBA" id="ARBA00009503"/>
    </source>
</evidence>
<dbReference type="InterPro" id="IPR011005">
    <property type="entry name" value="Dihydropteroate_synth-like_sf"/>
</dbReference>
<gene>
    <name evidence="15" type="ORF">HMPREF0872_07060</name>
</gene>
<dbReference type="EC" id="2.5.1.15" evidence="5 13"/>
<dbReference type="AlphaFoldDB" id="A0A096BVR8"/>
<evidence type="ECO:0000256" key="9">
    <source>
        <dbReference type="ARBA" id="ARBA00022842"/>
    </source>
</evidence>
<comment type="similarity">
    <text evidence="4 13">Belongs to the DHPS family.</text>
</comment>
<dbReference type="EMBL" id="JRNT01000027">
    <property type="protein sequence ID" value="KGF46792.1"/>
    <property type="molecule type" value="Genomic_DNA"/>
</dbReference>
<dbReference type="Gene3D" id="3.20.20.20">
    <property type="entry name" value="Dihydropteroate synthase-like"/>
    <property type="match status" value="1"/>
</dbReference>
<evidence type="ECO:0000256" key="10">
    <source>
        <dbReference type="ARBA" id="ARBA00022909"/>
    </source>
</evidence>
<evidence type="ECO:0000256" key="8">
    <source>
        <dbReference type="ARBA" id="ARBA00022723"/>
    </source>
</evidence>
<dbReference type="GO" id="GO:0004156">
    <property type="term" value="F:dihydropteroate synthase activity"/>
    <property type="evidence" value="ECO:0007669"/>
    <property type="project" value="UniProtKB-EC"/>
</dbReference>
<dbReference type="GO" id="GO:0046656">
    <property type="term" value="P:folic acid biosynthetic process"/>
    <property type="evidence" value="ECO:0007669"/>
    <property type="project" value="UniProtKB-KW"/>
</dbReference>
<comment type="catalytic activity">
    <reaction evidence="1">
        <text>(7,8-dihydropterin-6-yl)methyl diphosphate + 4-aminobenzoate = 7,8-dihydropteroate + diphosphate</text>
        <dbReference type="Rhea" id="RHEA:19949"/>
        <dbReference type="ChEBI" id="CHEBI:17836"/>
        <dbReference type="ChEBI" id="CHEBI:17839"/>
        <dbReference type="ChEBI" id="CHEBI:33019"/>
        <dbReference type="ChEBI" id="CHEBI:72950"/>
        <dbReference type="EC" id="2.5.1.15"/>
    </reaction>
</comment>
<evidence type="ECO:0000256" key="1">
    <source>
        <dbReference type="ARBA" id="ARBA00000012"/>
    </source>
</evidence>
<comment type="caution">
    <text evidence="15">The sequence shown here is derived from an EMBL/GenBank/DDBJ whole genome shotgun (WGS) entry which is preliminary data.</text>
</comment>
<dbReference type="CDD" id="cd00739">
    <property type="entry name" value="DHPS"/>
    <property type="match status" value="1"/>
</dbReference>
<dbReference type="Proteomes" id="UP000029628">
    <property type="component" value="Unassembled WGS sequence"/>
</dbReference>
<dbReference type="InterPro" id="IPR006390">
    <property type="entry name" value="DHP_synth_dom"/>
</dbReference>
<dbReference type="GO" id="GO:0046872">
    <property type="term" value="F:metal ion binding"/>
    <property type="evidence" value="ECO:0007669"/>
    <property type="project" value="UniProtKB-KW"/>
</dbReference>
<evidence type="ECO:0000256" key="3">
    <source>
        <dbReference type="ARBA" id="ARBA00004763"/>
    </source>
</evidence>
<evidence type="ECO:0000313" key="16">
    <source>
        <dbReference type="Proteomes" id="UP000029628"/>
    </source>
</evidence>
<sequence>MFKKRNYTWNDGKTLTLQDKTLIMGILNGTPDSFSDGGKYNTVETAVAHTVNMIAQGADVIDLGVESTRPGHTKLTVKEELERLEMLLPPVLEASTVPVSVDTYRAETAEFALSKGAHILNDIWGLQYDSDIAAVAAAHKVPVIIMHNAVSNEYDDIIEDMKAFFFSSIDKALKAGIGVQNIWLDPGIGFAKDYNQNIEVLQRLGELTAYEYPVLLAPSRKRFIGTILDDIPADQRDEGTVACCITGILQGVDMVRVHNVEMHKRALAVADVLLRGEL</sequence>
<dbReference type="UniPathway" id="UPA00077">
    <property type="reaction ID" value="UER00156"/>
</dbReference>
<protein>
    <recommendedName>
        <fullName evidence="6 13">Dihydropteroate synthase</fullName>
        <shortName evidence="13">DHPS</shortName>
        <ecNumber evidence="5 13">2.5.1.15</ecNumber>
    </recommendedName>
    <alternativeName>
        <fullName evidence="11 13">Dihydropteroate pyrophosphorylase</fullName>
    </alternativeName>
</protein>
<keyword evidence="7 13" id="KW-0808">Transferase</keyword>
<name>A0A096BVR8_9FIRM</name>
<keyword evidence="8 13" id="KW-0479">Metal-binding</keyword>
<evidence type="ECO:0000259" key="14">
    <source>
        <dbReference type="PROSITE" id="PS50972"/>
    </source>
</evidence>
<dbReference type="GO" id="GO:0005829">
    <property type="term" value="C:cytosol"/>
    <property type="evidence" value="ECO:0007669"/>
    <property type="project" value="TreeGrafter"/>
</dbReference>
<dbReference type="GO" id="GO:0046654">
    <property type="term" value="P:tetrahydrofolate biosynthetic process"/>
    <property type="evidence" value="ECO:0007669"/>
    <property type="project" value="UniProtKB-UniPathway"/>
</dbReference>
<keyword evidence="16" id="KW-1185">Reference proteome</keyword>
<dbReference type="Pfam" id="PF00809">
    <property type="entry name" value="Pterin_bind"/>
    <property type="match status" value="1"/>
</dbReference>
<evidence type="ECO:0000256" key="5">
    <source>
        <dbReference type="ARBA" id="ARBA00012458"/>
    </source>
</evidence>
<evidence type="ECO:0000256" key="7">
    <source>
        <dbReference type="ARBA" id="ARBA00022679"/>
    </source>
</evidence>
<dbReference type="PROSITE" id="PS00792">
    <property type="entry name" value="DHPS_1"/>
    <property type="match status" value="1"/>
</dbReference>
<keyword evidence="10 13" id="KW-0289">Folate biosynthesis</keyword>
<dbReference type="eggNOG" id="COG0294">
    <property type="taxonomic scope" value="Bacteria"/>
</dbReference>
<dbReference type="PANTHER" id="PTHR20941">
    <property type="entry name" value="FOLATE SYNTHESIS PROTEINS"/>
    <property type="match status" value="1"/>
</dbReference>
<proteinExistence type="inferred from homology"/>
<evidence type="ECO:0000256" key="2">
    <source>
        <dbReference type="ARBA" id="ARBA00001946"/>
    </source>
</evidence>
<evidence type="ECO:0000256" key="11">
    <source>
        <dbReference type="ARBA" id="ARBA00030193"/>
    </source>
</evidence>
<evidence type="ECO:0000256" key="13">
    <source>
        <dbReference type="RuleBase" id="RU361205"/>
    </source>
</evidence>
<dbReference type="InterPro" id="IPR000489">
    <property type="entry name" value="Pterin-binding_dom"/>
</dbReference>
<comment type="pathway">
    <text evidence="3 13">Cofactor biosynthesis; tetrahydrofolate biosynthesis; 7,8-dihydrofolate from 2-amino-4-hydroxy-6-hydroxymethyl-7,8-dihydropteridine diphosphate and 4-aminobenzoate: step 1/2.</text>
</comment>
<evidence type="ECO:0000256" key="12">
    <source>
        <dbReference type="ARBA" id="ARBA00053449"/>
    </source>
</evidence>
<dbReference type="PROSITE" id="PS50972">
    <property type="entry name" value="PTERIN_BINDING"/>
    <property type="match status" value="1"/>
</dbReference>
<organism evidence="15 16">
    <name type="scientific">Veillonella montpellierensis DNF00314</name>
    <dbReference type="NCBI Taxonomy" id="1401067"/>
    <lineage>
        <taxon>Bacteria</taxon>
        <taxon>Bacillati</taxon>
        <taxon>Bacillota</taxon>
        <taxon>Negativicutes</taxon>
        <taxon>Veillonellales</taxon>
        <taxon>Veillonellaceae</taxon>
        <taxon>Veillonella</taxon>
    </lineage>
</organism>
<reference evidence="15 16" key="1">
    <citation type="submission" date="2014-07" db="EMBL/GenBank/DDBJ databases">
        <authorList>
            <person name="McCorrison J."/>
            <person name="Sanka R."/>
            <person name="Torralba M."/>
            <person name="Gillis M."/>
            <person name="Haft D.H."/>
            <person name="Methe B."/>
            <person name="Sutton G."/>
            <person name="Nelson K.E."/>
        </authorList>
    </citation>
    <scope>NUCLEOTIDE SEQUENCE [LARGE SCALE GENOMIC DNA]</scope>
    <source>
        <strain evidence="15 16">DNF00314</strain>
    </source>
</reference>
<accession>A0A096BVR8</accession>
<keyword evidence="9 13" id="KW-0460">Magnesium</keyword>
<evidence type="ECO:0000313" key="15">
    <source>
        <dbReference type="EMBL" id="KGF46792.1"/>
    </source>
</evidence>
<feature type="domain" description="Pterin-binding" evidence="14">
    <location>
        <begin position="21"/>
        <end position="268"/>
    </location>
</feature>
<comment type="function">
    <text evidence="12 13">Catalyzes the condensation of para-aminobenzoate (pABA) with 6-hydroxymethyl-7,8-dihydropterin diphosphate (DHPt-PP) to form 7,8-dihydropteroate (H2Pte), the immediate precursor of folate derivatives.</text>
</comment>
<dbReference type="FunFam" id="3.20.20.20:FF:000006">
    <property type="entry name" value="Dihydropteroate synthase"/>
    <property type="match status" value="1"/>
</dbReference>
<dbReference type="SUPFAM" id="SSF51717">
    <property type="entry name" value="Dihydropteroate synthetase-like"/>
    <property type="match status" value="1"/>
</dbReference>
<dbReference type="NCBIfam" id="TIGR01496">
    <property type="entry name" value="DHPS"/>
    <property type="match status" value="1"/>
</dbReference>
<dbReference type="InterPro" id="IPR045031">
    <property type="entry name" value="DHP_synth-like"/>
</dbReference>
<dbReference type="RefSeq" id="WP_038152962.1">
    <property type="nucleotide sequence ID" value="NZ_JRNT01000027.1"/>
</dbReference>
<dbReference type="PANTHER" id="PTHR20941:SF1">
    <property type="entry name" value="FOLIC ACID SYNTHESIS PROTEIN FOL1"/>
    <property type="match status" value="1"/>
</dbReference>